<keyword evidence="1" id="KW-1133">Transmembrane helix</keyword>
<evidence type="ECO:0000256" key="1">
    <source>
        <dbReference type="SAM" id="Phobius"/>
    </source>
</evidence>
<sequence>MVYILHNHIGIFQALFIAVCFVVYPHLALKFPVKPAQAACKGSFTGSVFADNRYDFPFRHGQ</sequence>
<dbReference type="AlphaFoldDB" id="A0A645JCQ4"/>
<keyword evidence="1" id="KW-0472">Membrane</keyword>
<protein>
    <submittedName>
        <fullName evidence="2">Uncharacterized protein</fullName>
    </submittedName>
</protein>
<reference evidence="2" key="1">
    <citation type="submission" date="2019-08" db="EMBL/GenBank/DDBJ databases">
        <authorList>
            <person name="Kucharzyk K."/>
            <person name="Murdoch R.W."/>
            <person name="Higgins S."/>
            <person name="Loffler F."/>
        </authorList>
    </citation>
    <scope>NUCLEOTIDE SEQUENCE</scope>
</reference>
<accession>A0A645JCQ4</accession>
<organism evidence="2">
    <name type="scientific">bioreactor metagenome</name>
    <dbReference type="NCBI Taxonomy" id="1076179"/>
    <lineage>
        <taxon>unclassified sequences</taxon>
        <taxon>metagenomes</taxon>
        <taxon>ecological metagenomes</taxon>
    </lineage>
</organism>
<name>A0A645JCQ4_9ZZZZ</name>
<keyword evidence="1" id="KW-0812">Transmembrane</keyword>
<feature type="transmembrane region" description="Helical" evidence="1">
    <location>
        <begin position="6"/>
        <end position="24"/>
    </location>
</feature>
<proteinExistence type="predicted"/>
<comment type="caution">
    <text evidence="2">The sequence shown here is derived from an EMBL/GenBank/DDBJ whole genome shotgun (WGS) entry which is preliminary data.</text>
</comment>
<dbReference type="EMBL" id="VSSQ01137255">
    <property type="protein sequence ID" value="MPN61107.1"/>
    <property type="molecule type" value="Genomic_DNA"/>
</dbReference>
<evidence type="ECO:0000313" key="2">
    <source>
        <dbReference type="EMBL" id="MPN61107.1"/>
    </source>
</evidence>
<gene>
    <name evidence="2" type="ORF">SDC9_208841</name>
</gene>